<feature type="coiled-coil region" evidence="6">
    <location>
        <begin position="288"/>
        <end position="344"/>
    </location>
</feature>
<evidence type="ECO:0000259" key="9">
    <source>
        <dbReference type="Pfam" id="PF02706"/>
    </source>
</evidence>
<comment type="subcellular location">
    <subcellularLocation>
        <location evidence="1">Cell membrane</location>
        <topology evidence="1">Multi-pass membrane protein</topology>
    </subcellularLocation>
</comment>
<evidence type="ECO:0000256" key="5">
    <source>
        <dbReference type="ARBA" id="ARBA00023136"/>
    </source>
</evidence>
<evidence type="ECO:0000256" key="6">
    <source>
        <dbReference type="SAM" id="Coils"/>
    </source>
</evidence>
<dbReference type="PANTHER" id="PTHR32309:SF13">
    <property type="entry name" value="FERRIC ENTEROBACTIN TRANSPORT PROTEIN FEPE"/>
    <property type="match status" value="1"/>
</dbReference>
<accession>A0ABX2FWS0</accession>
<evidence type="ECO:0000256" key="4">
    <source>
        <dbReference type="ARBA" id="ARBA00022989"/>
    </source>
</evidence>
<evidence type="ECO:0000256" key="7">
    <source>
        <dbReference type="SAM" id="MobiDB-lite"/>
    </source>
</evidence>
<evidence type="ECO:0000256" key="2">
    <source>
        <dbReference type="ARBA" id="ARBA00022475"/>
    </source>
</evidence>
<dbReference type="PANTHER" id="PTHR32309">
    <property type="entry name" value="TYROSINE-PROTEIN KINASE"/>
    <property type="match status" value="1"/>
</dbReference>
<proteinExistence type="predicted"/>
<evidence type="ECO:0000256" key="8">
    <source>
        <dbReference type="SAM" id="Phobius"/>
    </source>
</evidence>
<keyword evidence="5 8" id="KW-0472">Membrane</keyword>
<comment type="caution">
    <text evidence="11">The sequence shown here is derived from an EMBL/GenBank/DDBJ whole genome shotgun (WGS) entry which is preliminary data.</text>
</comment>
<sequence length="471" mass="50639">MSLARFLMALRARWRLALAVLASVLGLTTAVSLLLPAQYTATAMVLVDPRAADPLAQGGAQPQQAAAYMAMQVDLIQSERVARTVIAATGLGREGGSERTLWRSRTGGEGDFESWLAARMRKRLDVRPAKESGVISIGYTAGSREEAAQLANAFVQAYVDNSLALRLDPARSSSDFLGERATQLRQALEGAQQRLSAFQRQHGLLAVGSDERLDIETARLNELSSQLVALQAQAGESGSRRSQAAASPERSPEVLGHPVVAGLSSELMRQEARLDEMGARLGEQHPAMVEQRATVARLRQQLAAESRRIAATLGTSDSVNQQRLAQARAALEAQRARVLELTTRRDEARVLQRDVQNAQAAYDTIAGRATQSATDSQARLSNVSILKQATRPALPSSPQLDVNLGIAAVLGTVLALAATLVAELRDRRLRCADDVPELLDLPLLVEIPAPNRGARSAIAAFPARLRAPERT</sequence>
<gene>
    <name evidence="11" type="ORF">HNQ01_000175</name>
</gene>
<name>A0ABX2FWS0_9BURK</name>
<feature type="domain" description="Tyrosine-protein kinase G-rich" evidence="10">
    <location>
        <begin position="351"/>
        <end position="421"/>
    </location>
</feature>
<dbReference type="RefSeq" id="WP_173803427.1">
    <property type="nucleotide sequence ID" value="NZ_JABSNM010000001.1"/>
</dbReference>
<keyword evidence="12" id="KW-1185">Reference proteome</keyword>
<reference evidence="11 12" key="1">
    <citation type="submission" date="2020-05" db="EMBL/GenBank/DDBJ databases">
        <title>Genomic Encyclopedia of Type Strains, Phase IV (KMG-V): Genome sequencing to study the core and pangenomes of soil and plant-associated prokaryotes.</title>
        <authorList>
            <person name="Whitman W."/>
        </authorList>
    </citation>
    <scope>NUCLEOTIDE SEQUENCE [LARGE SCALE GENOMIC DNA]</scope>
    <source>
        <strain evidence="11 12">C29</strain>
    </source>
</reference>
<evidence type="ECO:0000259" key="10">
    <source>
        <dbReference type="Pfam" id="PF13807"/>
    </source>
</evidence>
<evidence type="ECO:0000313" key="12">
    <source>
        <dbReference type="Proteomes" id="UP001516061"/>
    </source>
</evidence>
<feature type="compositionally biased region" description="Polar residues" evidence="7">
    <location>
        <begin position="232"/>
        <end position="245"/>
    </location>
</feature>
<feature type="transmembrane region" description="Helical" evidence="8">
    <location>
        <begin position="402"/>
        <end position="422"/>
    </location>
</feature>
<evidence type="ECO:0000256" key="3">
    <source>
        <dbReference type="ARBA" id="ARBA00022692"/>
    </source>
</evidence>
<dbReference type="InterPro" id="IPR003856">
    <property type="entry name" value="LPS_length_determ_N"/>
</dbReference>
<dbReference type="InterPro" id="IPR050445">
    <property type="entry name" value="Bact_polysacc_biosynth/exp"/>
</dbReference>
<dbReference type="EMBL" id="JABSNM010000001">
    <property type="protein sequence ID" value="NRT54468.1"/>
    <property type="molecule type" value="Genomic_DNA"/>
</dbReference>
<organism evidence="11 12">
    <name type="scientific">Sphaerotilus uruguayifluvii</name>
    <dbReference type="NCBI Taxonomy" id="2735897"/>
    <lineage>
        <taxon>Bacteria</taxon>
        <taxon>Pseudomonadati</taxon>
        <taxon>Pseudomonadota</taxon>
        <taxon>Betaproteobacteria</taxon>
        <taxon>Burkholderiales</taxon>
        <taxon>Sphaerotilaceae</taxon>
        <taxon>Sphaerotilus</taxon>
    </lineage>
</organism>
<feature type="domain" description="Polysaccharide chain length determinant N-terminal" evidence="9">
    <location>
        <begin position="2"/>
        <end position="87"/>
    </location>
</feature>
<keyword evidence="2" id="KW-1003">Cell membrane</keyword>
<dbReference type="Proteomes" id="UP001516061">
    <property type="component" value="Unassembled WGS sequence"/>
</dbReference>
<evidence type="ECO:0000313" key="11">
    <source>
        <dbReference type="EMBL" id="NRT54468.1"/>
    </source>
</evidence>
<keyword evidence="4 8" id="KW-1133">Transmembrane helix</keyword>
<evidence type="ECO:0000256" key="1">
    <source>
        <dbReference type="ARBA" id="ARBA00004651"/>
    </source>
</evidence>
<dbReference type="Pfam" id="PF13807">
    <property type="entry name" value="GNVR"/>
    <property type="match status" value="1"/>
</dbReference>
<dbReference type="InterPro" id="IPR032807">
    <property type="entry name" value="GNVR"/>
</dbReference>
<keyword evidence="3 8" id="KW-0812">Transmembrane</keyword>
<dbReference type="Pfam" id="PF02706">
    <property type="entry name" value="Wzz"/>
    <property type="match status" value="1"/>
</dbReference>
<feature type="region of interest" description="Disordered" evidence="7">
    <location>
        <begin position="232"/>
        <end position="253"/>
    </location>
</feature>
<protein>
    <submittedName>
        <fullName evidence="11">Chain length determinant protein EpsF</fullName>
    </submittedName>
</protein>
<keyword evidence="6" id="KW-0175">Coiled coil</keyword>